<dbReference type="InterPro" id="IPR007138">
    <property type="entry name" value="ABM_dom"/>
</dbReference>
<keyword evidence="2" id="KW-0503">Monooxygenase</keyword>
<comment type="caution">
    <text evidence="2">The sequence shown here is derived from an EMBL/GenBank/DDBJ whole genome shotgun (WGS) entry which is preliminary data.</text>
</comment>
<dbReference type="AlphaFoldDB" id="A0A0R1XEU6"/>
<evidence type="ECO:0000259" key="1">
    <source>
        <dbReference type="PROSITE" id="PS51725"/>
    </source>
</evidence>
<dbReference type="Pfam" id="PF03992">
    <property type="entry name" value="ABM"/>
    <property type="match status" value="1"/>
</dbReference>
<feature type="domain" description="ABM" evidence="1">
    <location>
        <begin position="3"/>
        <end position="94"/>
    </location>
</feature>
<keyword evidence="3" id="KW-1185">Reference proteome</keyword>
<dbReference type="EMBL" id="AZGM01000128">
    <property type="protein sequence ID" value="KRM25340.1"/>
    <property type="molecule type" value="Genomic_DNA"/>
</dbReference>
<accession>A0A0R1XEU6</accession>
<sequence length="110" mass="13004">MSLVVNLYYTGENDSAKRFAEEMEKTGVAQRIRNEPGNERYDYFQSLNDSETILLIDQWRDQQALNAHHASPMMHKLANLREKYDLHMRVERYVTDVQGIPANDQKFIRK</sequence>
<reference evidence="2 3" key="1">
    <citation type="journal article" date="2015" name="Genome Announc.">
        <title>Expanding the biotechnology potential of lactobacilli through comparative genomics of 213 strains and associated genera.</title>
        <authorList>
            <person name="Sun Z."/>
            <person name="Harris H.M."/>
            <person name="McCann A."/>
            <person name="Guo C."/>
            <person name="Argimon S."/>
            <person name="Zhang W."/>
            <person name="Yang X."/>
            <person name="Jeffery I.B."/>
            <person name="Cooney J.C."/>
            <person name="Kagawa T.F."/>
            <person name="Liu W."/>
            <person name="Song Y."/>
            <person name="Salvetti E."/>
            <person name="Wrobel A."/>
            <person name="Rasinkangas P."/>
            <person name="Parkhill J."/>
            <person name="Rea M.C."/>
            <person name="O'Sullivan O."/>
            <person name="Ritari J."/>
            <person name="Douillard F.P."/>
            <person name="Paul Ross R."/>
            <person name="Yang R."/>
            <person name="Briner A.E."/>
            <person name="Felis G.E."/>
            <person name="de Vos W.M."/>
            <person name="Barrangou R."/>
            <person name="Klaenhammer T.R."/>
            <person name="Caufield P.W."/>
            <person name="Cui Y."/>
            <person name="Zhang H."/>
            <person name="O'Toole P.W."/>
        </authorList>
    </citation>
    <scope>NUCLEOTIDE SEQUENCE [LARGE SCALE GENOMIC DNA]</scope>
    <source>
        <strain evidence="2 3">DSM 6035</strain>
    </source>
</reference>
<name>A0A0R1XEU6_9LACO</name>
<dbReference type="Proteomes" id="UP000051412">
    <property type="component" value="Unassembled WGS sequence"/>
</dbReference>
<evidence type="ECO:0000313" key="3">
    <source>
        <dbReference type="Proteomes" id="UP000051412"/>
    </source>
</evidence>
<dbReference type="PATRIC" id="fig|1423782.4.peg.894"/>
<dbReference type="Gene3D" id="3.30.70.100">
    <property type="match status" value="1"/>
</dbReference>
<gene>
    <name evidence="2" type="ORF">FD32_GL000864</name>
</gene>
<evidence type="ECO:0000313" key="2">
    <source>
        <dbReference type="EMBL" id="KRM25340.1"/>
    </source>
</evidence>
<dbReference type="InterPro" id="IPR011008">
    <property type="entry name" value="Dimeric_a/b-barrel"/>
</dbReference>
<dbReference type="PROSITE" id="PS51725">
    <property type="entry name" value="ABM"/>
    <property type="match status" value="1"/>
</dbReference>
<dbReference type="SUPFAM" id="SSF54909">
    <property type="entry name" value="Dimeric alpha+beta barrel"/>
    <property type="match status" value="1"/>
</dbReference>
<protein>
    <submittedName>
        <fullName evidence="2">Antibiotic biosynthesis monooxygenase</fullName>
    </submittedName>
</protein>
<dbReference type="STRING" id="1423782.FD32_GL000864"/>
<dbReference type="OrthoDB" id="123158at2"/>
<organism evidence="2 3">
    <name type="scientific">Limosilactobacillus panis DSM 6035</name>
    <dbReference type="NCBI Taxonomy" id="1423782"/>
    <lineage>
        <taxon>Bacteria</taxon>
        <taxon>Bacillati</taxon>
        <taxon>Bacillota</taxon>
        <taxon>Bacilli</taxon>
        <taxon>Lactobacillales</taxon>
        <taxon>Lactobacillaceae</taxon>
        <taxon>Limosilactobacillus</taxon>
    </lineage>
</organism>
<dbReference type="GO" id="GO:0004497">
    <property type="term" value="F:monooxygenase activity"/>
    <property type="evidence" value="ECO:0007669"/>
    <property type="project" value="UniProtKB-KW"/>
</dbReference>
<dbReference type="RefSeq" id="WP_047767654.1">
    <property type="nucleotide sequence ID" value="NZ_AZGM01000128.1"/>
</dbReference>
<proteinExistence type="predicted"/>
<keyword evidence="2" id="KW-0560">Oxidoreductase</keyword>